<proteinExistence type="predicted"/>
<accession>A0A645JKE5</accession>
<keyword evidence="1" id="KW-0812">Transmembrane</keyword>
<keyword evidence="1" id="KW-1133">Transmembrane helix</keyword>
<organism evidence="2">
    <name type="scientific">bioreactor metagenome</name>
    <dbReference type="NCBI Taxonomy" id="1076179"/>
    <lineage>
        <taxon>unclassified sequences</taxon>
        <taxon>metagenomes</taxon>
        <taxon>ecological metagenomes</taxon>
    </lineage>
</organism>
<evidence type="ECO:0000313" key="2">
    <source>
        <dbReference type="EMBL" id="MPN64148.1"/>
    </source>
</evidence>
<reference evidence="2" key="1">
    <citation type="submission" date="2019-08" db="EMBL/GenBank/DDBJ databases">
        <authorList>
            <person name="Kucharzyk K."/>
            <person name="Murdoch R.W."/>
            <person name="Higgins S."/>
            <person name="Loffler F."/>
        </authorList>
    </citation>
    <scope>NUCLEOTIDE SEQUENCE</scope>
</reference>
<feature type="transmembrane region" description="Helical" evidence="1">
    <location>
        <begin position="20"/>
        <end position="44"/>
    </location>
</feature>
<dbReference type="EMBL" id="VSSQ01144616">
    <property type="protein sequence ID" value="MPN64148.1"/>
    <property type="molecule type" value="Genomic_DNA"/>
</dbReference>
<gene>
    <name evidence="2" type="ORF">SDC9_211919</name>
</gene>
<comment type="caution">
    <text evidence="2">The sequence shown here is derived from an EMBL/GenBank/DDBJ whole genome shotgun (WGS) entry which is preliminary data.</text>
</comment>
<sequence>MGVVVSITYNASYEILSGNIGILLGLAISGSAGVVVYAVAISLLKVDEFTIIYNSIKRKFIR</sequence>
<name>A0A645JKE5_9ZZZZ</name>
<keyword evidence="1" id="KW-0472">Membrane</keyword>
<protein>
    <submittedName>
        <fullName evidence="2">Uncharacterized protein</fullName>
    </submittedName>
</protein>
<evidence type="ECO:0000256" key="1">
    <source>
        <dbReference type="SAM" id="Phobius"/>
    </source>
</evidence>
<dbReference type="AlphaFoldDB" id="A0A645JKE5"/>